<dbReference type="InterPro" id="IPR012295">
    <property type="entry name" value="TBP_dom_sf"/>
</dbReference>
<dbReference type="SMART" id="SM00809">
    <property type="entry name" value="Alpha_adaptinC2"/>
    <property type="match status" value="1"/>
</dbReference>
<dbReference type="InterPro" id="IPR000504">
    <property type="entry name" value="RRM_dom"/>
</dbReference>
<keyword evidence="16" id="KW-0245">EGF-like domain</keyword>
<evidence type="ECO:0000256" key="5">
    <source>
        <dbReference type="ARBA" id="ARBA00006613"/>
    </source>
</evidence>
<dbReference type="InterPro" id="IPR026739">
    <property type="entry name" value="AP_beta"/>
</dbReference>
<dbReference type="Gene3D" id="3.30.70.330">
    <property type="match status" value="1"/>
</dbReference>
<keyword evidence="8 19" id="KW-0812">Transmembrane</keyword>
<dbReference type="Gene3D" id="1.25.10.10">
    <property type="entry name" value="Leucine-rich Repeat Variant"/>
    <property type="match status" value="1"/>
</dbReference>
<keyword evidence="16" id="KW-1015">Disulfide bond</keyword>
<dbReference type="GO" id="GO:0006886">
    <property type="term" value="P:intracellular protein transport"/>
    <property type="evidence" value="ECO:0007669"/>
    <property type="project" value="InterPro"/>
</dbReference>
<feature type="compositionally biased region" description="Basic residues" evidence="18">
    <location>
        <begin position="1721"/>
        <end position="1739"/>
    </location>
</feature>
<feature type="compositionally biased region" description="Low complexity" evidence="18">
    <location>
        <begin position="609"/>
        <end position="635"/>
    </location>
</feature>
<evidence type="ECO:0000313" key="22">
    <source>
        <dbReference type="EMBL" id="OMO79563.1"/>
    </source>
</evidence>
<dbReference type="Pfam" id="PF01602">
    <property type="entry name" value="Adaptin_N"/>
    <property type="match status" value="1"/>
</dbReference>
<evidence type="ECO:0000259" key="21">
    <source>
        <dbReference type="PROSITE" id="PS50102"/>
    </source>
</evidence>
<comment type="subunit">
    <text evidence="15">Adaptor protein complexes are heterotetramers composed of two large adaptins (beta-type subunit and alpha-type or delta-type or epsilon-type or gamma-type subunit), a medium adaptin (mu-type subunit) and a small adaptin (sigma-type subunit).</text>
</comment>
<feature type="disulfide bond" evidence="16">
    <location>
        <begin position="1382"/>
        <end position="1391"/>
    </location>
</feature>
<dbReference type="InterPro" id="IPR011989">
    <property type="entry name" value="ARM-like"/>
</dbReference>
<dbReference type="InterPro" id="IPR021910">
    <property type="entry name" value="NGX6/PGAP6/MYMK"/>
</dbReference>
<evidence type="ECO:0000256" key="12">
    <source>
        <dbReference type="ARBA" id="ARBA00023136"/>
    </source>
</evidence>
<keyword evidence="9" id="KW-0653">Protein transport</keyword>
<name>A0A1R3IAD4_COCAP</name>
<feature type="transmembrane region" description="Helical" evidence="19">
    <location>
        <begin position="1510"/>
        <end position="1528"/>
    </location>
</feature>
<feature type="region of interest" description="Disordered" evidence="18">
    <location>
        <begin position="587"/>
        <end position="643"/>
    </location>
</feature>
<evidence type="ECO:0000256" key="11">
    <source>
        <dbReference type="ARBA" id="ARBA00023034"/>
    </source>
</evidence>
<dbReference type="EMBL" id="AWWV01010379">
    <property type="protein sequence ID" value="OMO79563.1"/>
    <property type="molecule type" value="Genomic_DNA"/>
</dbReference>
<keyword evidence="11" id="KW-0333">Golgi apparatus</keyword>
<evidence type="ECO:0000256" key="15">
    <source>
        <dbReference type="ARBA" id="ARBA00065056"/>
    </source>
</evidence>
<keyword evidence="10 19" id="KW-1133">Transmembrane helix</keyword>
<dbReference type="SUPFAM" id="SSF49348">
    <property type="entry name" value="Clathrin adaptor appendage domain"/>
    <property type="match status" value="1"/>
</dbReference>
<comment type="caution">
    <text evidence="16">Lacks conserved residue(s) required for the propagation of feature annotation.</text>
</comment>
<dbReference type="GO" id="GO:0005886">
    <property type="term" value="C:plasma membrane"/>
    <property type="evidence" value="ECO:0007669"/>
    <property type="project" value="UniProtKB-SubCell"/>
</dbReference>
<comment type="similarity">
    <text evidence="4">Belongs to the TMEM8 family.</text>
</comment>
<dbReference type="SUPFAM" id="SSF48371">
    <property type="entry name" value="ARM repeat"/>
    <property type="match status" value="1"/>
</dbReference>
<evidence type="ECO:0000256" key="6">
    <source>
        <dbReference type="ARBA" id="ARBA00022448"/>
    </source>
</evidence>
<evidence type="ECO:0000256" key="14">
    <source>
        <dbReference type="ARBA" id="ARBA00056315"/>
    </source>
</evidence>
<feature type="domain" description="RRM" evidence="21">
    <location>
        <begin position="1628"/>
        <end position="1706"/>
    </location>
</feature>
<feature type="compositionally biased region" description="Basic residues" evidence="18">
    <location>
        <begin position="1600"/>
        <end position="1617"/>
    </location>
</feature>
<evidence type="ECO:0000256" key="7">
    <source>
        <dbReference type="ARBA" id="ARBA00022475"/>
    </source>
</evidence>
<evidence type="ECO:0000256" key="10">
    <source>
        <dbReference type="ARBA" id="ARBA00022989"/>
    </source>
</evidence>
<evidence type="ECO:0000256" key="8">
    <source>
        <dbReference type="ARBA" id="ARBA00022692"/>
    </source>
</evidence>
<feature type="region of interest" description="Disordered" evidence="18">
    <location>
        <begin position="1590"/>
        <end position="1629"/>
    </location>
</feature>
<dbReference type="InterPro" id="IPR016024">
    <property type="entry name" value="ARM-type_fold"/>
</dbReference>
<keyword evidence="12 19" id="KW-0472">Membrane</keyword>
<dbReference type="SUPFAM" id="SSF54928">
    <property type="entry name" value="RNA-binding domain, RBD"/>
    <property type="match status" value="1"/>
</dbReference>
<dbReference type="PROSITE" id="PS50026">
    <property type="entry name" value="EGF_3"/>
    <property type="match status" value="1"/>
</dbReference>
<dbReference type="InterPro" id="IPR013037">
    <property type="entry name" value="Clathrin_b-adaptin_app_Ig-like"/>
</dbReference>
<dbReference type="Pfam" id="PF12036">
    <property type="entry name" value="DUF3522"/>
    <property type="match status" value="1"/>
</dbReference>
<dbReference type="InterPro" id="IPR012677">
    <property type="entry name" value="Nucleotide-bd_a/b_plait_sf"/>
</dbReference>
<gene>
    <name evidence="22" type="ORF">CCACVL1_13583</name>
</gene>
<evidence type="ECO:0000256" key="17">
    <source>
        <dbReference type="PROSITE-ProRule" id="PRU00176"/>
    </source>
</evidence>
<feature type="transmembrane region" description="Helical" evidence="19">
    <location>
        <begin position="1488"/>
        <end position="1504"/>
    </location>
</feature>
<dbReference type="InterPro" id="IPR008152">
    <property type="entry name" value="Clathrin_a/b/g-adaptin_app_Ig"/>
</dbReference>
<dbReference type="GO" id="GO:0016192">
    <property type="term" value="P:vesicle-mediated transport"/>
    <property type="evidence" value="ECO:0007669"/>
    <property type="project" value="InterPro"/>
</dbReference>
<dbReference type="SMART" id="SM00360">
    <property type="entry name" value="RRM"/>
    <property type="match status" value="1"/>
</dbReference>
<dbReference type="Gene3D" id="2.60.40.1150">
    <property type="match status" value="1"/>
</dbReference>
<dbReference type="GO" id="GO:0030665">
    <property type="term" value="C:clathrin-coated vesicle membrane"/>
    <property type="evidence" value="ECO:0007669"/>
    <property type="project" value="UniProtKB-SubCell"/>
</dbReference>
<dbReference type="FunFam" id="3.30.310.10:FF:000012">
    <property type="entry name" value="Beta-adaptin-like protein"/>
    <property type="match status" value="1"/>
</dbReference>
<evidence type="ECO:0000256" key="9">
    <source>
        <dbReference type="ARBA" id="ARBA00022927"/>
    </source>
</evidence>
<dbReference type="InterPro" id="IPR015151">
    <property type="entry name" value="B-adaptin_app_sub_C"/>
</dbReference>
<dbReference type="Gene3D" id="3.30.310.10">
    <property type="entry name" value="TATA-Binding Protein"/>
    <property type="match status" value="1"/>
</dbReference>
<feature type="compositionally biased region" description="Basic and acidic residues" evidence="18">
    <location>
        <begin position="1740"/>
        <end position="1754"/>
    </location>
</feature>
<dbReference type="SMART" id="SM01020">
    <property type="entry name" value="B2-adapt-app_C"/>
    <property type="match status" value="1"/>
</dbReference>
<dbReference type="Proteomes" id="UP000188268">
    <property type="component" value="Unassembled WGS sequence"/>
</dbReference>
<evidence type="ECO:0000256" key="16">
    <source>
        <dbReference type="PROSITE-ProRule" id="PRU00076"/>
    </source>
</evidence>
<dbReference type="Pfam" id="PF09066">
    <property type="entry name" value="B2-adapt-app_C"/>
    <property type="match status" value="1"/>
</dbReference>
<evidence type="ECO:0000259" key="20">
    <source>
        <dbReference type="PROSITE" id="PS50026"/>
    </source>
</evidence>
<sequence length="1794" mass="200357">MSGHDSKYFSTTKKGEIPELKEELNSQYKDKRKDAVKKVIAAMTVGKDVSSLFTDVVNCMQTENLELKKLVYLYLINYAKSQPDLAILAVNTFVKDSQDPNPLIRALAVRTMGCIRVDKITEYLCDPLQRCLKDDDPYVRKTAAICVAKLYDINAELVEDRGFLESLKDLISDNNPMVVANAVAALAEIQESSSRPIFEITSHTLSKLLTALNECTEWGQVFILDALSRYKAADAREAENIVERVTPRLQHANCAVVLSAVKMILQQMELITSTDVVRNLCKKMAPPLVTLLSAEPEIQYVALRNINLIVQRRPTILAHEIKVFFCKYNDPIYVKMEKLEIMIKLASDRNIDQVLLEFKEYATEVDVDFVRKAVRAIGRCAIKLERAAERCISVLLELIKIKVNYVVQEAIIVIKDIFRRYPNTYESIIATLCESLDTLDEPEAKASMIWIIGEYAERIDNADELLESFLESFPEEPPQVQLQLLTATVKLFLKKPTEGPQQMIQVVLNNATVETDNPDLRDRAYIYWRLLSTDPEAAKDVVLAEKPVISDDSNQLDPSLLDELLANIATLSSVYHKPPEAFVTRVKTATQRTEDDDYPDGNEAGYSETPSHAAGASPPTSSSSGYGATRQSAPAPAAPAPAAPVPDLLGDLIGIDNNAIVPVDQPATPSGPSLPVVLPASTGQGLQISAQLTGQDGQIFYSLLFENNTQTTLDGFMIQFNKNSFGLAAAGPLQVPPLAPGTSARTLLPMVVFQNMSAGPPSSLLQVAVKNNQQPVWYFNDKILLHVFFTEDGRMERTSFLETWRSLPDSNEVLKEFPGIVVSSAEATLDRLAATNMFFIAKRKHANQDVFYFSAKIPRGIPFLFELTTLIGNPGVNFNVSQTTLSPYDWRYIRVELPPFYSSTSVTINSDVSLDHKIIQKGPKGKLPMVCFREGGPPLPDVSDSALNDLVLNSLNESAGGIQRLGNENQCYTLQKNITFMLTFEQTPPGVYYFGLFNGLGPVRTQSKSVNSGSSYTISANVTTEGCWNPTVLGQYCNQTVIAPKCIEHHPEKNEPLSLIACGNFSDIICQKMNATEIKSVQVWGITESLVVWGANVRMNALMPNSGELSMMCYARYNAIPTEAAYDYSVDISIIPLILQNPKVGKWYFKLQPVYKSKGDKWVPESYTEVCYSADYDLYTCPHGKTGPRCAWRRYVLEAIPKENSTAPVYYMPKNANVSAGATNFSVESLVTRTFHADDLGYTWTYFLANTSGNAAAKHLHFQLTSDKANFYGLFIRYGGLSTIDIWDYCYLNKSISSTSTNHSIFKLNDTEGKNISIYILYAREGLWSIGFRHPVLNSGSPLPNSTMSFSLEDCPNQCSNHGICQSYKAAGGSTSYSSCSCDRYHGGFDCSINVVSEEGRKWQKMLLVFSNAAALLPAFWALWKNAWAESVIFMASGVISAIYHACDVDWWCALRFSVLQFMDFWLSFMAVVSVFVYLALISEPSKRTIHTIVAISTALIAVIDPTRALNIGLVVVAAILALLVGCLQEYYTKHVSSTSSQKNTQNIYIRQQSRQEQVVIIAKRLRGYYNWIYLVLGFLVSTMAAMSHSREGRSPSPGRGRRSRSLSRSRKSRSRSSRSVDASNPGNNLYVTGLSTRVTAVDLEKFFGNEGKVVDCHLVTDPRSKESRGFAFVTMETVEDAERCIKYLHRSVLEGRLISVEKAKRSRGRTPTPGRYHGLRDRRGHGGHGRRRSRSYSPRRHDRDRERERDYHPRGRQGRSRSRSPYGRKRDDHDSHRRRRERSLSGDGGGYRR</sequence>
<keyword evidence="6" id="KW-0813">Transport</keyword>
<feature type="transmembrane region" description="Helical" evidence="19">
    <location>
        <begin position="1569"/>
        <end position="1587"/>
    </location>
</feature>
<comment type="function">
    <text evidence="14">Subunit of clathrin-associated adaptor protein complex that plays a role in protein sorting in the late-Golgi/trans-Golgi network (TGN) and/or endosomes. The AP complexes mediate both the recruitment of clathrin to membranes and the recognition of sorting signals within the cytosolic tails of transmembrane cargo molecules.</text>
</comment>
<feature type="domain" description="EGF-like" evidence="20">
    <location>
        <begin position="1351"/>
        <end position="1392"/>
    </location>
</feature>
<feature type="region of interest" description="Disordered" evidence="18">
    <location>
        <begin position="1704"/>
        <end position="1794"/>
    </location>
</feature>
<dbReference type="PANTHER" id="PTHR11134">
    <property type="entry name" value="ADAPTOR COMPLEX SUBUNIT BETA FAMILY MEMBER"/>
    <property type="match status" value="1"/>
</dbReference>
<dbReference type="Pfam" id="PF02883">
    <property type="entry name" value="Alpha_adaptinC2"/>
    <property type="match status" value="1"/>
</dbReference>
<keyword evidence="23" id="KW-1185">Reference proteome</keyword>
<organism evidence="22 23">
    <name type="scientific">Corchorus capsularis</name>
    <name type="common">Jute</name>
    <dbReference type="NCBI Taxonomy" id="210143"/>
    <lineage>
        <taxon>Eukaryota</taxon>
        <taxon>Viridiplantae</taxon>
        <taxon>Streptophyta</taxon>
        <taxon>Embryophyta</taxon>
        <taxon>Tracheophyta</taxon>
        <taxon>Spermatophyta</taxon>
        <taxon>Magnoliopsida</taxon>
        <taxon>eudicotyledons</taxon>
        <taxon>Gunneridae</taxon>
        <taxon>Pentapetalae</taxon>
        <taxon>rosids</taxon>
        <taxon>malvids</taxon>
        <taxon>Malvales</taxon>
        <taxon>Malvaceae</taxon>
        <taxon>Grewioideae</taxon>
        <taxon>Apeibeae</taxon>
        <taxon>Corchorus</taxon>
    </lineage>
</organism>
<evidence type="ECO:0000313" key="23">
    <source>
        <dbReference type="Proteomes" id="UP000188268"/>
    </source>
</evidence>
<dbReference type="InterPro" id="IPR035979">
    <property type="entry name" value="RBD_domain_sf"/>
</dbReference>
<dbReference type="GO" id="GO:0003723">
    <property type="term" value="F:RNA binding"/>
    <property type="evidence" value="ECO:0007669"/>
    <property type="project" value="UniProtKB-UniRule"/>
</dbReference>
<evidence type="ECO:0000256" key="19">
    <source>
        <dbReference type="SAM" id="Phobius"/>
    </source>
</evidence>
<dbReference type="FunFam" id="1.25.10.10:FF:000002">
    <property type="entry name" value="AP complex subunit beta"/>
    <property type="match status" value="1"/>
</dbReference>
<dbReference type="PROSITE" id="PS50102">
    <property type="entry name" value="RRM"/>
    <property type="match status" value="1"/>
</dbReference>
<evidence type="ECO:0000256" key="13">
    <source>
        <dbReference type="ARBA" id="ARBA00023329"/>
    </source>
</evidence>
<keyword evidence="17" id="KW-0694">RNA-binding</keyword>
<dbReference type="Pfam" id="PF00076">
    <property type="entry name" value="RRM_1"/>
    <property type="match status" value="1"/>
</dbReference>
<proteinExistence type="inferred from homology"/>
<reference evidence="22 23" key="1">
    <citation type="submission" date="2013-09" db="EMBL/GenBank/DDBJ databases">
        <title>Corchorus capsularis genome sequencing.</title>
        <authorList>
            <person name="Alam M."/>
            <person name="Haque M.S."/>
            <person name="Islam M.S."/>
            <person name="Emdad E.M."/>
            <person name="Islam M.M."/>
            <person name="Ahmed B."/>
            <person name="Halim A."/>
            <person name="Hossen Q.M.M."/>
            <person name="Hossain M.Z."/>
            <person name="Ahmed R."/>
            <person name="Khan M.M."/>
            <person name="Islam R."/>
            <person name="Rashid M.M."/>
            <person name="Khan S.A."/>
            <person name="Rahman M.S."/>
            <person name="Alam M."/>
        </authorList>
    </citation>
    <scope>NUCLEOTIDE SEQUENCE [LARGE SCALE GENOMIC DNA]</scope>
    <source>
        <strain evidence="23">cv. CVL-1</strain>
        <tissue evidence="22">Whole seedling</tissue>
    </source>
</reference>
<dbReference type="OrthoDB" id="10254310at2759"/>
<dbReference type="STRING" id="210143.A0A1R3IAD4"/>
<dbReference type="PROSITE" id="PS00022">
    <property type="entry name" value="EGF_1"/>
    <property type="match status" value="1"/>
</dbReference>
<keyword evidence="13" id="KW-0968">Cytoplasmic vesicle</keyword>
<comment type="caution">
    <text evidence="22">The sequence shown here is derived from an EMBL/GenBank/DDBJ whole genome shotgun (WGS) entry which is preliminary data.</text>
</comment>
<evidence type="ECO:0000256" key="3">
    <source>
        <dbReference type="ARBA" id="ARBA00004651"/>
    </source>
</evidence>
<accession>A0A1R3IAD4</accession>
<dbReference type="GO" id="GO:0030131">
    <property type="term" value="C:clathrin adaptor complex"/>
    <property type="evidence" value="ECO:0007669"/>
    <property type="project" value="InterPro"/>
</dbReference>
<dbReference type="InterPro" id="IPR009028">
    <property type="entry name" value="Coatomer/calthrin_app_sub_C"/>
</dbReference>
<dbReference type="SUPFAM" id="SSF55711">
    <property type="entry name" value="Subdomain of clathrin and coatomer appendage domain"/>
    <property type="match status" value="1"/>
</dbReference>
<evidence type="ECO:0000256" key="1">
    <source>
        <dbReference type="ARBA" id="ARBA00004145"/>
    </source>
</evidence>
<comment type="similarity">
    <text evidence="5">Belongs to the adaptor complexes large subunit family.</text>
</comment>
<evidence type="ECO:0000256" key="4">
    <source>
        <dbReference type="ARBA" id="ARBA00005542"/>
    </source>
</evidence>
<feature type="transmembrane region" description="Helical" evidence="19">
    <location>
        <begin position="1459"/>
        <end position="1481"/>
    </location>
</feature>
<feature type="disulfide bond" evidence="16">
    <location>
        <begin position="1355"/>
        <end position="1365"/>
    </location>
</feature>
<dbReference type="InterPro" id="IPR002553">
    <property type="entry name" value="Clathrin/coatomer_adapt-like_N"/>
</dbReference>
<dbReference type="FunFam" id="2.60.40.1150:FF:000002">
    <property type="entry name" value="Beta-adaptin-like protein C"/>
    <property type="match status" value="1"/>
</dbReference>
<dbReference type="Gramene" id="OMO79563">
    <property type="protein sequence ID" value="OMO79563"/>
    <property type="gene ID" value="CCACVL1_13583"/>
</dbReference>
<dbReference type="InterPro" id="IPR013041">
    <property type="entry name" value="Clathrin_app_Ig-like_sf"/>
</dbReference>
<protein>
    <submittedName>
        <fullName evidence="22">Uncharacterized protein</fullName>
    </submittedName>
</protein>
<comment type="subcellular location">
    <subcellularLocation>
        <location evidence="3">Cell membrane</location>
        <topology evidence="3">Multi-pass membrane protein</topology>
    </subcellularLocation>
    <subcellularLocation>
        <location evidence="1">Cytoplasmic vesicle</location>
        <location evidence="1">Clathrin-coated vesicle membrane</location>
        <topology evidence="1">Peripheral membrane protein</topology>
        <orientation evidence="1">Cytoplasmic side</orientation>
    </subcellularLocation>
    <subcellularLocation>
        <location evidence="2">Golgi apparatus</location>
        <location evidence="2">trans-Golgi network</location>
    </subcellularLocation>
</comment>
<evidence type="ECO:0000256" key="2">
    <source>
        <dbReference type="ARBA" id="ARBA00004601"/>
    </source>
</evidence>
<keyword evidence="7" id="KW-1003">Cell membrane</keyword>
<dbReference type="GO" id="GO:0005794">
    <property type="term" value="C:Golgi apparatus"/>
    <property type="evidence" value="ECO:0007669"/>
    <property type="project" value="UniProtKB-SubCell"/>
</dbReference>
<evidence type="ECO:0000256" key="18">
    <source>
        <dbReference type="SAM" id="MobiDB-lite"/>
    </source>
</evidence>
<dbReference type="InterPro" id="IPR000742">
    <property type="entry name" value="EGF"/>
</dbReference>